<evidence type="ECO:0000256" key="6">
    <source>
        <dbReference type="HAMAP-Rule" id="MF_00265"/>
    </source>
</evidence>
<reference evidence="8 9" key="1">
    <citation type="submission" date="2019-05" db="EMBL/GenBank/DDBJ databases">
        <authorList>
            <person name="Lee S.D."/>
        </authorList>
    </citation>
    <scope>NUCLEOTIDE SEQUENCE [LARGE SCALE GENOMIC DNA]</scope>
    <source>
        <strain evidence="8 9">C5-26</strain>
    </source>
</reference>
<dbReference type="GO" id="GO:0004540">
    <property type="term" value="F:RNA nuclease activity"/>
    <property type="evidence" value="ECO:0007669"/>
    <property type="project" value="InterPro"/>
</dbReference>
<dbReference type="OrthoDB" id="1525146at2"/>
<reference evidence="8 9" key="2">
    <citation type="submission" date="2019-08" db="EMBL/GenBank/DDBJ databases">
        <title>Jejuicoccus antrihumi gen. nov., sp. nov., a new member of the family Dermacoccaceae isolated from a cave.</title>
        <authorList>
            <person name="Schumann P."/>
            <person name="Kim I.S."/>
        </authorList>
    </citation>
    <scope>NUCLEOTIDE SEQUENCE [LARGE SCALE GENOMIC DNA]</scope>
    <source>
        <strain evidence="8 9">C5-26</strain>
    </source>
</reference>
<dbReference type="RefSeq" id="WP_146316497.1">
    <property type="nucleotide sequence ID" value="NZ_VCQV01000010.1"/>
</dbReference>
<organism evidence="8 9">
    <name type="scientific">Leekyejoonella antrihumi</name>
    <dbReference type="NCBI Taxonomy" id="1660198"/>
    <lineage>
        <taxon>Bacteria</taxon>
        <taxon>Bacillati</taxon>
        <taxon>Actinomycetota</taxon>
        <taxon>Actinomycetes</taxon>
        <taxon>Micrococcales</taxon>
        <taxon>Dermacoccaceae</taxon>
        <taxon>Leekyejoonella</taxon>
    </lineage>
</organism>
<name>A0A563E2A5_9MICO</name>
<dbReference type="EMBL" id="VCQV01000010">
    <property type="protein sequence ID" value="TWP36656.1"/>
    <property type="molecule type" value="Genomic_DNA"/>
</dbReference>
<comment type="cofactor">
    <cofactor evidence="6">
        <name>Mg(2+)</name>
        <dbReference type="ChEBI" id="CHEBI:18420"/>
    </cofactor>
</comment>
<dbReference type="SUPFAM" id="SSF88723">
    <property type="entry name" value="PIN domain-like"/>
    <property type="match status" value="1"/>
</dbReference>
<comment type="similarity">
    <text evidence="6">Belongs to the PINc/VapC protein family.</text>
</comment>
<keyword evidence="4 6" id="KW-0378">Hydrolase</keyword>
<gene>
    <name evidence="6" type="primary">vapC</name>
    <name evidence="8" type="ORF">FGL98_09375</name>
</gene>
<evidence type="ECO:0000256" key="4">
    <source>
        <dbReference type="ARBA" id="ARBA00022801"/>
    </source>
</evidence>
<evidence type="ECO:0000313" key="9">
    <source>
        <dbReference type="Proteomes" id="UP000320244"/>
    </source>
</evidence>
<dbReference type="InterPro" id="IPR029060">
    <property type="entry name" value="PIN-like_dom_sf"/>
</dbReference>
<evidence type="ECO:0000256" key="3">
    <source>
        <dbReference type="ARBA" id="ARBA00022723"/>
    </source>
</evidence>
<dbReference type="EC" id="3.1.-.-" evidence="6"/>
<comment type="caution">
    <text evidence="8">The sequence shown here is derived from an EMBL/GenBank/DDBJ whole genome shotgun (WGS) entry which is preliminary data.</text>
</comment>
<evidence type="ECO:0000256" key="1">
    <source>
        <dbReference type="ARBA" id="ARBA00022649"/>
    </source>
</evidence>
<dbReference type="Pfam" id="PF01850">
    <property type="entry name" value="PIN"/>
    <property type="match status" value="1"/>
</dbReference>
<accession>A0A563E2A5</accession>
<dbReference type="InterPro" id="IPR002716">
    <property type="entry name" value="PIN_dom"/>
</dbReference>
<evidence type="ECO:0000256" key="5">
    <source>
        <dbReference type="ARBA" id="ARBA00022842"/>
    </source>
</evidence>
<proteinExistence type="inferred from homology"/>
<sequence>MPGPLIYLDSSVGLRTILDVPERERLQSWMQEAGTIVSSRLLRTEVIRVLRRDDRPVIEGAPLLDRVGMLEISRETHTVAESIERHVKTLDALHLATALLIGEPVTVATHDQTMKTAAGHLGLDITDPVESPSR</sequence>
<dbReference type="HAMAP" id="MF_00265">
    <property type="entry name" value="VapC_Nob1"/>
    <property type="match status" value="1"/>
</dbReference>
<dbReference type="AlphaFoldDB" id="A0A563E2A5"/>
<comment type="function">
    <text evidence="6">Toxic component of a toxin-antitoxin (TA) system. An RNase.</text>
</comment>
<dbReference type="GO" id="GO:0090729">
    <property type="term" value="F:toxin activity"/>
    <property type="evidence" value="ECO:0007669"/>
    <property type="project" value="UniProtKB-KW"/>
</dbReference>
<keyword evidence="5 6" id="KW-0460">Magnesium</keyword>
<protein>
    <recommendedName>
        <fullName evidence="6">Ribonuclease VapC</fullName>
        <shortName evidence="6">RNase VapC</shortName>
        <ecNumber evidence="6">3.1.-.-</ecNumber>
    </recommendedName>
    <alternativeName>
        <fullName evidence="6">Toxin VapC</fullName>
    </alternativeName>
</protein>
<feature type="binding site" evidence="6">
    <location>
        <position position="9"/>
    </location>
    <ligand>
        <name>Mg(2+)</name>
        <dbReference type="ChEBI" id="CHEBI:18420"/>
    </ligand>
</feature>
<keyword evidence="9" id="KW-1185">Reference proteome</keyword>
<dbReference type="InterPro" id="IPR022907">
    <property type="entry name" value="VapC_family"/>
</dbReference>
<keyword evidence="1 6" id="KW-1277">Toxin-antitoxin system</keyword>
<evidence type="ECO:0000313" key="8">
    <source>
        <dbReference type="EMBL" id="TWP36656.1"/>
    </source>
</evidence>
<dbReference type="GO" id="GO:0016787">
    <property type="term" value="F:hydrolase activity"/>
    <property type="evidence" value="ECO:0007669"/>
    <property type="project" value="UniProtKB-KW"/>
</dbReference>
<evidence type="ECO:0000256" key="2">
    <source>
        <dbReference type="ARBA" id="ARBA00022722"/>
    </source>
</evidence>
<dbReference type="GO" id="GO:0000287">
    <property type="term" value="F:magnesium ion binding"/>
    <property type="evidence" value="ECO:0007669"/>
    <property type="project" value="UniProtKB-UniRule"/>
</dbReference>
<dbReference type="CDD" id="cd09874">
    <property type="entry name" value="PIN_MT3492-like"/>
    <property type="match status" value="1"/>
</dbReference>
<keyword evidence="6" id="KW-0800">Toxin</keyword>
<dbReference type="Gene3D" id="3.40.50.1010">
    <property type="entry name" value="5'-nuclease"/>
    <property type="match status" value="1"/>
</dbReference>
<keyword evidence="2 6" id="KW-0540">Nuclease</keyword>
<feature type="binding site" evidence="6">
    <location>
        <position position="91"/>
    </location>
    <ligand>
        <name>Mg(2+)</name>
        <dbReference type="ChEBI" id="CHEBI:18420"/>
    </ligand>
</feature>
<feature type="domain" description="PIN" evidence="7">
    <location>
        <begin position="6"/>
        <end position="117"/>
    </location>
</feature>
<evidence type="ECO:0000259" key="7">
    <source>
        <dbReference type="Pfam" id="PF01850"/>
    </source>
</evidence>
<keyword evidence="3 6" id="KW-0479">Metal-binding</keyword>
<dbReference type="Proteomes" id="UP000320244">
    <property type="component" value="Unassembled WGS sequence"/>
</dbReference>